<dbReference type="PRINTS" id="PR00081">
    <property type="entry name" value="GDHRDH"/>
</dbReference>
<evidence type="ECO:0000313" key="3">
    <source>
        <dbReference type="EMBL" id="OAI11570.1"/>
    </source>
</evidence>
<dbReference type="RefSeq" id="WP_064031716.1">
    <property type="nucleotide sequence ID" value="NZ_LUUK01000230.1"/>
</dbReference>
<dbReference type="Proteomes" id="UP000077628">
    <property type="component" value="Unassembled WGS sequence"/>
</dbReference>
<evidence type="ECO:0000256" key="2">
    <source>
        <dbReference type="ARBA" id="ARBA00023002"/>
    </source>
</evidence>
<dbReference type="InterPro" id="IPR002347">
    <property type="entry name" value="SDR_fam"/>
</dbReference>
<dbReference type="InterPro" id="IPR020904">
    <property type="entry name" value="Sc_DH/Rdtase_CS"/>
</dbReference>
<dbReference type="EMBL" id="LUUK01000230">
    <property type="protein sequence ID" value="OAI11570.1"/>
    <property type="molecule type" value="Genomic_DNA"/>
</dbReference>
<reference evidence="4" key="1">
    <citation type="submission" date="2016-03" db="EMBL/GenBank/DDBJ databases">
        <authorList>
            <person name="Heylen K."/>
            <person name="De Vos P."/>
            <person name="Vekeman B."/>
        </authorList>
    </citation>
    <scope>NUCLEOTIDE SEQUENCE [LARGE SCALE GENOMIC DNA]</scope>
    <source>
        <strain evidence="4">R-45383</strain>
    </source>
</reference>
<dbReference type="Pfam" id="PF13561">
    <property type="entry name" value="adh_short_C2"/>
    <property type="match status" value="1"/>
</dbReference>
<name>A0A177N2Z6_9GAMM</name>
<keyword evidence="4" id="KW-1185">Reference proteome</keyword>
<dbReference type="OrthoDB" id="9793499at2"/>
<dbReference type="GO" id="GO:0016491">
    <property type="term" value="F:oxidoreductase activity"/>
    <property type="evidence" value="ECO:0007669"/>
    <property type="project" value="UniProtKB-KW"/>
</dbReference>
<dbReference type="SUPFAM" id="SSF51735">
    <property type="entry name" value="NAD(P)-binding Rossmann-fold domains"/>
    <property type="match status" value="1"/>
</dbReference>
<sequence length="241" mass="25397">MPKTVLITGAARRIGAACASSLHEAGWNVVLHYYRSEAAALELAGALNDVRPDSAFTVKADLAEADQRGKLIEFVADLGGVDALVNNASAFLPTPFGRVAESDWDDLMAANLKAPYFLCQSLAAGLRRRRGSIVNIADIHAETGLPGYSVYSIAKAGLVAMTRCLAKELAPEVRVNAVAPGAILWPEQAGSEAAQAEILQRVALGRRGDPDDIAGAVRYLLTADYVTGQVLAVDGGRGLNR</sequence>
<proteinExistence type="inferred from homology"/>
<protein>
    <submittedName>
        <fullName evidence="3">Pteridine reductase</fullName>
    </submittedName>
</protein>
<dbReference type="NCBIfam" id="NF006598">
    <property type="entry name" value="PRK09135.1"/>
    <property type="match status" value="1"/>
</dbReference>
<dbReference type="STRING" id="702114.A1355_15855"/>
<dbReference type="PRINTS" id="PR00080">
    <property type="entry name" value="SDRFAMILY"/>
</dbReference>
<dbReference type="FunFam" id="3.40.50.720:FF:000084">
    <property type="entry name" value="Short-chain dehydrogenase reductase"/>
    <property type="match status" value="1"/>
</dbReference>
<dbReference type="PROSITE" id="PS00061">
    <property type="entry name" value="ADH_SHORT"/>
    <property type="match status" value="1"/>
</dbReference>
<comment type="caution">
    <text evidence="3">The sequence shown here is derived from an EMBL/GenBank/DDBJ whole genome shotgun (WGS) entry which is preliminary data.</text>
</comment>
<comment type="similarity">
    <text evidence="1">Belongs to the short-chain dehydrogenases/reductases (SDR) family.</text>
</comment>
<dbReference type="Gene3D" id="3.40.50.720">
    <property type="entry name" value="NAD(P)-binding Rossmann-like Domain"/>
    <property type="match status" value="1"/>
</dbReference>
<dbReference type="AlphaFoldDB" id="A0A177N2Z6"/>
<dbReference type="PANTHER" id="PTHR43639:SF1">
    <property type="entry name" value="SHORT-CHAIN DEHYDROGENASE_REDUCTASE FAMILY PROTEIN"/>
    <property type="match status" value="1"/>
</dbReference>
<keyword evidence="2" id="KW-0560">Oxidoreductase</keyword>
<gene>
    <name evidence="3" type="ORF">A1355_15855</name>
</gene>
<evidence type="ECO:0000313" key="4">
    <source>
        <dbReference type="Proteomes" id="UP000077628"/>
    </source>
</evidence>
<dbReference type="PANTHER" id="PTHR43639">
    <property type="entry name" value="OXIDOREDUCTASE, SHORT-CHAIN DEHYDROGENASE/REDUCTASE FAMILY (AFU_ORTHOLOGUE AFUA_5G02870)"/>
    <property type="match status" value="1"/>
</dbReference>
<accession>A0A177N2Z6</accession>
<organism evidence="3 4">
    <name type="scientific">Methylomonas koyamae</name>
    <dbReference type="NCBI Taxonomy" id="702114"/>
    <lineage>
        <taxon>Bacteria</taxon>
        <taxon>Pseudomonadati</taxon>
        <taxon>Pseudomonadota</taxon>
        <taxon>Gammaproteobacteria</taxon>
        <taxon>Methylococcales</taxon>
        <taxon>Methylococcaceae</taxon>
        <taxon>Methylomonas</taxon>
    </lineage>
</organism>
<evidence type="ECO:0000256" key="1">
    <source>
        <dbReference type="ARBA" id="ARBA00006484"/>
    </source>
</evidence>
<dbReference type="InterPro" id="IPR036291">
    <property type="entry name" value="NAD(P)-bd_dom_sf"/>
</dbReference>